<keyword evidence="13" id="KW-1185">Reference proteome</keyword>
<dbReference type="NCBIfam" id="TIGR00136">
    <property type="entry name" value="mnmG_gidA"/>
    <property type="match status" value="1"/>
</dbReference>
<evidence type="ECO:0000256" key="11">
    <source>
        <dbReference type="HAMAP-Rule" id="MF_00129"/>
    </source>
</evidence>
<keyword evidence="6 11" id="KW-0819">tRNA processing</keyword>
<evidence type="ECO:0000256" key="6">
    <source>
        <dbReference type="ARBA" id="ARBA00022694"/>
    </source>
</evidence>
<feature type="binding site" evidence="11">
    <location>
        <position position="178"/>
    </location>
    <ligand>
        <name>FAD</name>
        <dbReference type="ChEBI" id="CHEBI:57692"/>
    </ligand>
</feature>
<dbReference type="InterPro" id="IPR026904">
    <property type="entry name" value="MnmG_C"/>
</dbReference>
<evidence type="ECO:0000256" key="10">
    <source>
        <dbReference type="ARBA" id="ARBA00031800"/>
    </source>
</evidence>
<dbReference type="Proteomes" id="UP000232222">
    <property type="component" value="Chromosome"/>
</dbReference>
<dbReference type="InterPro" id="IPR004416">
    <property type="entry name" value="MnmG"/>
</dbReference>
<dbReference type="SUPFAM" id="SSF51905">
    <property type="entry name" value="FAD/NAD(P)-binding domain"/>
    <property type="match status" value="1"/>
</dbReference>
<evidence type="ECO:0000256" key="2">
    <source>
        <dbReference type="ARBA" id="ARBA00003717"/>
    </source>
</evidence>
<comment type="function">
    <text evidence="2 11">NAD-binding protein involved in the addition of a carboxymethylaminomethyl (cmnm) group at the wobble position (U34) of certain tRNAs, forming tRNA-cmnm(5)s(2)U34.</text>
</comment>
<dbReference type="Gene3D" id="3.50.50.60">
    <property type="entry name" value="FAD/NAD(P)-binding domain"/>
    <property type="match status" value="2"/>
</dbReference>
<dbReference type="InterPro" id="IPR036188">
    <property type="entry name" value="FAD/NAD-bd_sf"/>
</dbReference>
<evidence type="ECO:0000256" key="8">
    <source>
        <dbReference type="ARBA" id="ARBA00023027"/>
    </source>
</evidence>
<evidence type="ECO:0000313" key="12">
    <source>
        <dbReference type="EMBL" id="ATZ16076.1"/>
    </source>
</evidence>
<dbReference type="KEGG" id="efr:EFREU_v1c00490"/>
<dbReference type="GO" id="GO:0050660">
    <property type="term" value="F:flavin adenine dinucleotide binding"/>
    <property type="evidence" value="ECO:0007669"/>
    <property type="project" value="UniProtKB-UniRule"/>
</dbReference>
<dbReference type="Pfam" id="PF13932">
    <property type="entry name" value="SAM_GIDA_C"/>
    <property type="match status" value="1"/>
</dbReference>
<dbReference type="InterPro" id="IPR047001">
    <property type="entry name" value="MnmG_C_subdom"/>
</dbReference>
<dbReference type="InterPro" id="IPR049312">
    <property type="entry name" value="GIDA_C_N"/>
</dbReference>
<evidence type="ECO:0000256" key="3">
    <source>
        <dbReference type="ARBA" id="ARBA00007653"/>
    </source>
</evidence>
<dbReference type="Gene3D" id="1.10.10.1800">
    <property type="entry name" value="tRNA uridine 5-carboxymethylaminomethyl modification enzyme MnmG/GidA"/>
    <property type="match status" value="1"/>
</dbReference>
<protein>
    <recommendedName>
        <fullName evidence="4 11">tRNA uridine 5-carboxymethylaminomethyl modification enzyme MnmG</fullName>
    </recommendedName>
    <alternativeName>
        <fullName evidence="10 11">Glucose-inhibited division protein A</fullName>
    </alternativeName>
</protein>
<comment type="cofactor">
    <cofactor evidence="1 11">
        <name>FAD</name>
        <dbReference type="ChEBI" id="CHEBI:57692"/>
    </cofactor>
</comment>
<comment type="subcellular location">
    <subcellularLocation>
        <location evidence="11">Cytoplasm</location>
    </subcellularLocation>
</comment>
<name>A0A2K8NRB1_9MOLU</name>
<dbReference type="EMBL" id="CP024962">
    <property type="protein sequence ID" value="ATZ16076.1"/>
    <property type="molecule type" value="Genomic_DNA"/>
</dbReference>
<dbReference type="FunFam" id="3.50.50.60:FF:000002">
    <property type="entry name" value="tRNA uridine 5-carboxymethylaminomethyl modification enzyme MnmG"/>
    <property type="match status" value="1"/>
</dbReference>
<evidence type="ECO:0000313" key="13">
    <source>
        <dbReference type="Proteomes" id="UP000232222"/>
    </source>
</evidence>
<dbReference type="PANTHER" id="PTHR11806:SF0">
    <property type="entry name" value="PROTEIN MTO1 HOMOLOG, MITOCHONDRIAL"/>
    <property type="match status" value="1"/>
</dbReference>
<keyword evidence="8 11" id="KW-0520">NAD</keyword>
<dbReference type="InterPro" id="IPR044920">
    <property type="entry name" value="MnmG_C_subdom_sf"/>
</dbReference>
<evidence type="ECO:0000256" key="9">
    <source>
        <dbReference type="ARBA" id="ARBA00025948"/>
    </source>
</evidence>
<evidence type="ECO:0000256" key="1">
    <source>
        <dbReference type="ARBA" id="ARBA00001974"/>
    </source>
</evidence>
<reference evidence="12 13" key="1">
    <citation type="submission" date="2017-11" db="EMBL/GenBank/DDBJ databases">
        <title>Genome sequence of Entomoplasma freundtii BARC 318 (ATCC 51999).</title>
        <authorList>
            <person name="Lo W.-S."/>
            <person name="Gasparich G.E."/>
            <person name="Kuo C.-H."/>
        </authorList>
    </citation>
    <scope>NUCLEOTIDE SEQUENCE [LARGE SCALE GENOMIC DNA]</scope>
    <source>
        <strain evidence="12 13">BARC 318</strain>
    </source>
</reference>
<dbReference type="InterPro" id="IPR020595">
    <property type="entry name" value="MnmG-rel_CS"/>
</dbReference>
<feature type="binding site" evidence="11">
    <location>
        <position position="123"/>
    </location>
    <ligand>
        <name>FAD</name>
        <dbReference type="ChEBI" id="CHEBI:57692"/>
    </ligand>
</feature>
<proteinExistence type="inferred from homology"/>
<feature type="binding site" evidence="11">
    <location>
        <position position="369"/>
    </location>
    <ligand>
        <name>FAD</name>
        <dbReference type="ChEBI" id="CHEBI:57692"/>
    </ligand>
</feature>
<dbReference type="InterPro" id="IPR002218">
    <property type="entry name" value="MnmG-rel"/>
</dbReference>
<evidence type="ECO:0000256" key="5">
    <source>
        <dbReference type="ARBA" id="ARBA00022630"/>
    </source>
</evidence>
<dbReference type="GO" id="GO:0005829">
    <property type="term" value="C:cytosol"/>
    <property type="evidence" value="ECO:0007669"/>
    <property type="project" value="TreeGrafter"/>
</dbReference>
<dbReference type="GO" id="GO:0002098">
    <property type="term" value="P:tRNA wobble uridine modification"/>
    <property type="evidence" value="ECO:0007669"/>
    <property type="project" value="InterPro"/>
</dbReference>
<dbReference type="PROSITE" id="PS01280">
    <property type="entry name" value="GIDA_1"/>
    <property type="match status" value="1"/>
</dbReference>
<dbReference type="FunFam" id="1.10.150.570:FF:000001">
    <property type="entry name" value="tRNA uridine 5-carboxymethylaminomethyl modification enzyme MnmG"/>
    <property type="match status" value="1"/>
</dbReference>
<keyword evidence="5 11" id="KW-0285">Flavoprotein</keyword>
<dbReference type="RefSeq" id="WP_100609041.1">
    <property type="nucleotide sequence ID" value="NZ_CP024962.1"/>
</dbReference>
<dbReference type="InterPro" id="IPR040131">
    <property type="entry name" value="MnmG_N"/>
</dbReference>
<dbReference type="Pfam" id="PF01134">
    <property type="entry name" value="GIDA"/>
    <property type="match status" value="1"/>
</dbReference>
<dbReference type="AlphaFoldDB" id="A0A2K8NRB1"/>
<dbReference type="PANTHER" id="PTHR11806">
    <property type="entry name" value="GLUCOSE INHIBITED DIVISION PROTEIN A"/>
    <property type="match status" value="1"/>
</dbReference>
<dbReference type="HAMAP" id="MF_00129">
    <property type="entry name" value="MnmG_GidA"/>
    <property type="match status" value="1"/>
</dbReference>
<comment type="similarity">
    <text evidence="3 11">Belongs to the MnmG family.</text>
</comment>
<keyword evidence="11" id="KW-0963">Cytoplasm</keyword>
<evidence type="ECO:0000256" key="4">
    <source>
        <dbReference type="ARBA" id="ARBA00020461"/>
    </source>
</evidence>
<dbReference type="SMART" id="SM01228">
    <property type="entry name" value="GIDA_assoc_3"/>
    <property type="match status" value="1"/>
</dbReference>
<feature type="binding site" evidence="11">
    <location>
        <begin position="272"/>
        <end position="286"/>
    </location>
    <ligand>
        <name>NAD(+)</name>
        <dbReference type="ChEBI" id="CHEBI:57540"/>
    </ligand>
</feature>
<dbReference type="GO" id="GO:0030488">
    <property type="term" value="P:tRNA methylation"/>
    <property type="evidence" value="ECO:0007669"/>
    <property type="project" value="TreeGrafter"/>
</dbReference>
<dbReference type="PROSITE" id="PS01281">
    <property type="entry name" value="GIDA_2"/>
    <property type="match status" value="1"/>
</dbReference>
<feature type="binding site" evidence="11">
    <location>
        <begin position="11"/>
        <end position="16"/>
    </location>
    <ligand>
        <name>FAD</name>
        <dbReference type="ChEBI" id="CHEBI:57692"/>
    </ligand>
</feature>
<gene>
    <name evidence="11 12" type="primary">gidA</name>
    <name evidence="11" type="synonym">mnmG</name>
    <name evidence="12" type="ORF">EFREU_v1c00490</name>
</gene>
<comment type="subunit">
    <text evidence="9 11">Homodimer. Heterotetramer of two MnmE and two MnmG subunits.</text>
</comment>
<evidence type="ECO:0000256" key="7">
    <source>
        <dbReference type="ARBA" id="ARBA00022827"/>
    </source>
</evidence>
<keyword evidence="7 11" id="KW-0274">FAD</keyword>
<dbReference type="Pfam" id="PF21680">
    <property type="entry name" value="GIDA_C_1st"/>
    <property type="match status" value="1"/>
</dbReference>
<accession>A0A2K8NRB1</accession>
<sequence length="626" mass="69941">MKQNYDVIVVGGGHAGVEAALATSRLKKETLLINLYEDKIAAMPCNPSVGGPAKGIVVREIDALGGEMAKAADVTALQTKLLNSSRGPGVWALRVQSDKEAYAMYMQRVLKKQSHLTLLAQPVESLMVEGHEIKGITLANGTQIFAKAVILTTGTYLRSEILKGVERHQAGPNEEETTSGISKSLKEQGLKLLRFKTGTPPRVYRDSVDLSAAKLEPGTDLPLAFSACTQEFTPVSEQVPCYLIHSTEKTKEIIENNLHKSAMYSGTVKSIGPRYCPSFEDKIVRFPTKTTHQIFIEPETRDGDTWYIQGFSTSMPIEIQKEMLESLPGFEKVRVKHWAYAIEYDVIDPLQLKPSLEVKKVKGLFTAGQINGTSGYEEAAGQGLLAGINAVRFLNHEPPFVLRRDEAYLGVMIDDLVNKGVCEPYRLLTSRAEHRLLLRNDNAESRLKEHGFSIGLVSDEDYNRYREGLMAIQKAKADLELLRFTPKSELAEILRIKKQANFQQGYSGYEIIKMPTVQVEELIPFVPSLGKLTFNQLQSLVIDARFAGYVAKEKELVRKLVKLEKKQIPQDLDYDKVANLATEARQKLKQIQPLNIGQASRITGVNPADIQMLLFYLKHNYPYEKD</sequence>
<dbReference type="Gene3D" id="1.10.150.570">
    <property type="entry name" value="GidA associated domain, C-terminal subdomain"/>
    <property type="match status" value="1"/>
</dbReference>
<organism evidence="12 13">
    <name type="scientific">Entomoplasma freundtii</name>
    <dbReference type="NCBI Taxonomy" id="74700"/>
    <lineage>
        <taxon>Bacteria</taxon>
        <taxon>Bacillati</taxon>
        <taxon>Mycoplasmatota</taxon>
        <taxon>Mollicutes</taxon>
        <taxon>Entomoplasmatales</taxon>
        <taxon>Entomoplasmataceae</taxon>
        <taxon>Entomoplasma</taxon>
    </lineage>
</organism>
<dbReference type="OrthoDB" id="9815560at2"/>